<evidence type="ECO:0000313" key="3">
    <source>
        <dbReference type="Proteomes" id="UP000308730"/>
    </source>
</evidence>
<dbReference type="OrthoDB" id="3256438at2759"/>
<gene>
    <name evidence="2" type="ORF">EUX98_g6328</name>
</gene>
<feature type="compositionally biased region" description="Low complexity" evidence="1">
    <location>
        <begin position="93"/>
        <end position="107"/>
    </location>
</feature>
<dbReference type="AlphaFoldDB" id="A0A4S4MRZ0"/>
<dbReference type="Proteomes" id="UP000308730">
    <property type="component" value="Unassembled WGS sequence"/>
</dbReference>
<organism evidence="2 3">
    <name type="scientific">Antrodiella citrinella</name>
    <dbReference type="NCBI Taxonomy" id="2447956"/>
    <lineage>
        <taxon>Eukaryota</taxon>
        <taxon>Fungi</taxon>
        <taxon>Dikarya</taxon>
        <taxon>Basidiomycota</taxon>
        <taxon>Agaricomycotina</taxon>
        <taxon>Agaricomycetes</taxon>
        <taxon>Polyporales</taxon>
        <taxon>Steccherinaceae</taxon>
        <taxon>Antrodiella</taxon>
    </lineage>
</organism>
<evidence type="ECO:0000256" key="1">
    <source>
        <dbReference type="SAM" id="MobiDB-lite"/>
    </source>
</evidence>
<reference evidence="2 3" key="1">
    <citation type="submission" date="2019-02" db="EMBL/GenBank/DDBJ databases">
        <title>Genome sequencing of the rare red list fungi Antrodiella citrinella (Flaviporus citrinellus).</title>
        <authorList>
            <person name="Buettner E."/>
            <person name="Kellner H."/>
        </authorList>
    </citation>
    <scope>NUCLEOTIDE SEQUENCE [LARGE SCALE GENOMIC DNA]</scope>
    <source>
        <strain evidence="2 3">DSM 108506</strain>
    </source>
</reference>
<comment type="caution">
    <text evidence="2">The sequence shown here is derived from an EMBL/GenBank/DDBJ whole genome shotgun (WGS) entry which is preliminary data.</text>
</comment>
<dbReference type="EMBL" id="SGPM01000219">
    <property type="protein sequence ID" value="THH27871.1"/>
    <property type="molecule type" value="Genomic_DNA"/>
</dbReference>
<accession>A0A4S4MRZ0</accession>
<evidence type="ECO:0000313" key="2">
    <source>
        <dbReference type="EMBL" id="THH27871.1"/>
    </source>
</evidence>
<name>A0A4S4MRZ0_9APHY</name>
<sequence>MSFSSPQPAKAARTPLRRTGSFLSLTDMDAALASSSTSPPPLPATQARALRQYKEQRDRRRVSRNASLVIHTHPAQPSPPSSPSPSKSAFPCPRTSSPLSPTRSTLPARASFPRSKREPDLYKVAITTRMRLSPEGQRILHMGPRLALSIHAATKELERMVAAQLDRDGDVAMVNEDGSMVASWVVIPPEDWEMVDCRA</sequence>
<proteinExistence type="predicted"/>
<protein>
    <submittedName>
        <fullName evidence="2">Uncharacterized protein</fullName>
    </submittedName>
</protein>
<keyword evidence="3" id="KW-1185">Reference proteome</keyword>
<feature type="region of interest" description="Disordered" evidence="1">
    <location>
        <begin position="1"/>
        <end position="114"/>
    </location>
</feature>